<accession>A0A0P6ZIE2</accession>
<accession>A0A1C3J0H7</accession>
<evidence type="ECO:0000313" key="1">
    <source>
        <dbReference type="EMBL" id="PTP39775.1"/>
    </source>
</evidence>
<dbReference type="EMBL" id="PIFK01000001">
    <property type="protein sequence ID" value="PTP39775.1"/>
    <property type="molecule type" value="Genomic_DNA"/>
</dbReference>
<name>A0A0P6ZIE2_VIBSP</name>
<proteinExistence type="predicted"/>
<dbReference type="PROSITE" id="PS51257">
    <property type="entry name" value="PROKAR_LIPOPROTEIN"/>
    <property type="match status" value="1"/>
</dbReference>
<gene>
    <name evidence="1" type="ORF">CWO07_00290</name>
</gene>
<organism evidence="1 2">
    <name type="scientific">Vibrio splendidus</name>
    <dbReference type="NCBI Taxonomy" id="29497"/>
    <lineage>
        <taxon>Bacteria</taxon>
        <taxon>Pseudomonadati</taxon>
        <taxon>Pseudomonadota</taxon>
        <taxon>Gammaproteobacteria</taxon>
        <taxon>Vibrionales</taxon>
        <taxon>Vibrionaceae</taxon>
        <taxon>Vibrio</taxon>
    </lineage>
</organism>
<dbReference type="AlphaFoldDB" id="A0A0P6ZIE2"/>
<sequence>MRMIILAFTMLVTACTSQIIGTDEHIESYIGSNIADAQKLYLTPHSQAVSFWESRTFAWVETQTPLENGETQHAFKNPYRDCTINWVADQNGMIIAGSHSGEMCSP</sequence>
<reference evidence="1 2" key="1">
    <citation type="submission" date="2017-11" db="EMBL/GenBank/DDBJ databases">
        <title>Population delineation of vibrios coincides with oyster pathogenicity.</title>
        <authorList>
            <person name="Bruto M."/>
            <person name="Labreuche Y."/>
            <person name="James A."/>
            <person name="Piel D."/>
            <person name="Chenivesse S."/>
            <person name="Petton B."/>
            <person name="Polz M.F."/>
            <person name="Le Roux F."/>
        </authorList>
    </citation>
    <scope>NUCLEOTIDE SEQUENCE [LARGE SCALE GENOMIC DNA]</scope>
    <source>
        <strain evidence="1 2">FF_144</strain>
    </source>
</reference>
<dbReference type="RefSeq" id="WP_004731152.1">
    <property type="nucleotide sequence ID" value="NZ_CAWMQV010000078.1"/>
</dbReference>
<protein>
    <submittedName>
        <fullName evidence="1">Uncharacterized protein</fullName>
    </submittedName>
</protein>
<comment type="caution">
    <text evidence="1">The sequence shown here is derived from an EMBL/GenBank/DDBJ whole genome shotgun (WGS) entry which is preliminary data.</text>
</comment>
<dbReference type="Proteomes" id="UP000244197">
    <property type="component" value="Unassembled WGS sequence"/>
</dbReference>
<evidence type="ECO:0000313" key="2">
    <source>
        <dbReference type="Proteomes" id="UP000244197"/>
    </source>
</evidence>